<dbReference type="CDD" id="cd00338">
    <property type="entry name" value="Ser_Recombinase"/>
    <property type="match status" value="1"/>
</dbReference>
<dbReference type="SUPFAM" id="SSF53041">
    <property type="entry name" value="Resolvase-like"/>
    <property type="match status" value="1"/>
</dbReference>
<dbReference type="FunFam" id="3.40.50.1390:FF:000008">
    <property type="entry name" value="DNA recombinase"/>
    <property type="match status" value="1"/>
</dbReference>
<dbReference type="Gene3D" id="3.40.50.1390">
    <property type="entry name" value="Resolvase, N-terminal catalytic domain"/>
    <property type="match status" value="1"/>
</dbReference>
<dbReference type="InterPro" id="IPR011109">
    <property type="entry name" value="DNA_bind_recombinase_dom"/>
</dbReference>
<evidence type="ECO:0000313" key="3">
    <source>
        <dbReference type="EMBL" id="SHL17198.1"/>
    </source>
</evidence>
<keyword evidence="4" id="KW-1185">Reference proteome</keyword>
<dbReference type="Pfam" id="PF00239">
    <property type="entry name" value="Resolvase"/>
    <property type="match status" value="1"/>
</dbReference>
<feature type="domain" description="Resolvase/invertase-type recombinase catalytic" evidence="1">
    <location>
        <begin position="21"/>
        <end position="175"/>
    </location>
</feature>
<dbReference type="Pfam" id="PF07508">
    <property type="entry name" value="Recombinase"/>
    <property type="match status" value="1"/>
</dbReference>
<name>A0A1M6YG48_9RHOB</name>
<dbReference type="SMART" id="SM00857">
    <property type="entry name" value="Resolvase"/>
    <property type="match status" value="1"/>
</dbReference>
<gene>
    <name evidence="3" type="ORF">SAMN05444414_106166</name>
</gene>
<evidence type="ECO:0000259" key="1">
    <source>
        <dbReference type="PROSITE" id="PS51736"/>
    </source>
</evidence>
<evidence type="ECO:0000313" key="4">
    <source>
        <dbReference type="Proteomes" id="UP000184191"/>
    </source>
</evidence>
<dbReference type="AlphaFoldDB" id="A0A1M6YG48"/>
<dbReference type="PANTHER" id="PTHR30461">
    <property type="entry name" value="DNA-INVERTASE FROM LAMBDOID PROPHAGE"/>
    <property type="match status" value="1"/>
</dbReference>
<dbReference type="GO" id="GO:0000150">
    <property type="term" value="F:DNA strand exchange activity"/>
    <property type="evidence" value="ECO:0007669"/>
    <property type="project" value="InterPro"/>
</dbReference>
<dbReference type="InterPro" id="IPR006119">
    <property type="entry name" value="Resolv_N"/>
</dbReference>
<dbReference type="STRING" id="1054996.SAMN05444414_106166"/>
<evidence type="ECO:0000259" key="2">
    <source>
        <dbReference type="PROSITE" id="PS51737"/>
    </source>
</evidence>
<feature type="domain" description="Recombinase" evidence="2">
    <location>
        <begin position="201"/>
        <end position="325"/>
    </location>
</feature>
<dbReference type="InterPro" id="IPR038109">
    <property type="entry name" value="DNA_bind_recomb_sf"/>
</dbReference>
<dbReference type="InterPro" id="IPR036162">
    <property type="entry name" value="Resolvase-like_N_sf"/>
</dbReference>
<dbReference type="InterPro" id="IPR050639">
    <property type="entry name" value="SSR_resolvase"/>
</dbReference>
<dbReference type="PROSITE" id="PS51736">
    <property type="entry name" value="RECOMBINASES_3"/>
    <property type="match status" value="1"/>
</dbReference>
<sequence>MSWRDDLDESPDAPKAKRDIRGAQYVRMSTEHQRYSTDNQSDAIARYAKQRGIKIVHTYSDEGKSGLRIQGRDGLKQLIDDIQSGRADFEVVLVYDISRWGRFQDADESAYYEYICKRAGISVTYCAEQFENDGSPVSTIVKGVKRAMAGEYSRELSQKVFTGQSRLIELGYRQGGPPGFGLRRMLIDEHGVTKGILERGEHKSIQTDRVTLVPGPAHEIAVVQEIFRIFVEDRKPETEIAEKLNARGILTDLGRAWTRGTVHQILINEKYIGNNVWNRSSFKLKKRRVQNDPDIWIRAKGVFEGIVDPDLFAAAFAIICARSNTLTDDEMLEALKEVFEAHGFLSGIVIDEAEAVPSSSAYRSRFGSLLRVYRLVGFKPDRDYRYIEINRRLRELHPDVVSETVAGIKASGGSVERHPRTDLLTINQEFTASLVIVRCSETDAGSLRWNIRFDMALKPDITIAVRMDRSNRRPLDYYLLPSLDMTLPRIRLAEHNGLSLDAYRFDALDPLFGMAVHVPVAEVA</sequence>
<dbReference type="EMBL" id="FRBN01000006">
    <property type="protein sequence ID" value="SHL17198.1"/>
    <property type="molecule type" value="Genomic_DNA"/>
</dbReference>
<reference evidence="4" key="1">
    <citation type="submission" date="2016-11" db="EMBL/GenBank/DDBJ databases">
        <authorList>
            <person name="Varghese N."/>
            <person name="Submissions S."/>
        </authorList>
    </citation>
    <scope>NUCLEOTIDE SEQUENCE [LARGE SCALE GENOMIC DNA]</scope>
    <source>
        <strain evidence="4">DSM 29327</strain>
    </source>
</reference>
<dbReference type="Proteomes" id="UP000184191">
    <property type="component" value="Unassembled WGS sequence"/>
</dbReference>
<dbReference type="PANTHER" id="PTHR30461:SF23">
    <property type="entry name" value="DNA RECOMBINASE-RELATED"/>
    <property type="match status" value="1"/>
</dbReference>
<protein>
    <submittedName>
        <fullName evidence="3">Site-specific DNA recombinase</fullName>
    </submittedName>
</protein>
<proteinExistence type="predicted"/>
<dbReference type="Gene3D" id="3.90.1750.20">
    <property type="entry name" value="Putative Large Serine Recombinase, Chain B, Domain 2"/>
    <property type="match status" value="1"/>
</dbReference>
<dbReference type="PROSITE" id="PS51737">
    <property type="entry name" value="RECOMBINASE_DNA_BIND"/>
    <property type="match status" value="1"/>
</dbReference>
<accession>A0A1M6YG48</accession>
<organism evidence="3 4">
    <name type="scientific">Roseovarius marisflavi</name>
    <dbReference type="NCBI Taxonomy" id="1054996"/>
    <lineage>
        <taxon>Bacteria</taxon>
        <taxon>Pseudomonadati</taxon>
        <taxon>Pseudomonadota</taxon>
        <taxon>Alphaproteobacteria</taxon>
        <taxon>Rhodobacterales</taxon>
        <taxon>Roseobacteraceae</taxon>
        <taxon>Roseovarius</taxon>
    </lineage>
</organism>
<dbReference type="GO" id="GO:0003677">
    <property type="term" value="F:DNA binding"/>
    <property type="evidence" value="ECO:0007669"/>
    <property type="project" value="InterPro"/>
</dbReference>